<evidence type="ECO:0000256" key="7">
    <source>
        <dbReference type="RuleBase" id="RU363032"/>
    </source>
</evidence>
<dbReference type="SUPFAM" id="SSF161098">
    <property type="entry name" value="MetI-like"/>
    <property type="match status" value="1"/>
</dbReference>
<dbReference type="InterPro" id="IPR035906">
    <property type="entry name" value="MetI-like_sf"/>
</dbReference>
<evidence type="ECO:0000256" key="1">
    <source>
        <dbReference type="ARBA" id="ARBA00004651"/>
    </source>
</evidence>
<dbReference type="PANTHER" id="PTHR30151">
    <property type="entry name" value="ALKANE SULFONATE ABC TRANSPORTER-RELATED, MEMBRANE SUBUNIT"/>
    <property type="match status" value="1"/>
</dbReference>
<dbReference type="GO" id="GO:0055085">
    <property type="term" value="P:transmembrane transport"/>
    <property type="evidence" value="ECO:0007669"/>
    <property type="project" value="InterPro"/>
</dbReference>
<dbReference type="EMBL" id="LZDS01000026">
    <property type="protein sequence ID" value="OBX28238.1"/>
    <property type="molecule type" value="Genomic_DNA"/>
</dbReference>
<keyword evidence="3" id="KW-1003">Cell membrane</keyword>
<gene>
    <name evidence="9" type="ORF">A9J31_06660</name>
</gene>
<feature type="transmembrane region" description="Helical" evidence="7">
    <location>
        <begin position="29"/>
        <end position="50"/>
    </location>
</feature>
<dbReference type="OrthoDB" id="5298727at2"/>
<feature type="transmembrane region" description="Helical" evidence="7">
    <location>
        <begin position="91"/>
        <end position="111"/>
    </location>
</feature>
<keyword evidence="10" id="KW-1185">Reference proteome</keyword>
<evidence type="ECO:0000256" key="6">
    <source>
        <dbReference type="ARBA" id="ARBA00023136"/>
    </source>
</evidence>
<dbReference type="STRING" id="1443941.A9J31_06660"/>
<protein>
    <submittedName>
        <fullName evidence="9">Sulfonate ABC transporter</fullName>
    </submittedName>
</protein>
<name>A0A1A7R9T7_9GAMM</name>
<feature type="transmembrane region" description="Helical" evidence="7">
    <location>
        <begin position="123"/>
        <end position="144"/>
    </location>
</feature>
<evidence type="ECO:0000259" key="8">
    <source>
        <dbReference type="PROSITE" id="PS50928"/>
    </source>
</evidence>
<keyword evidence="4 7" id="KW-0812">Transmembrane</keyword>
<dbReference type="InterPro" id="IPR000515">
    <property type="entry name" value="MetI-like"/>
</dbReference>
<dbReference type="Gene3D" id="1.10.3720.10">
    <property type="entry name" value="MetI-like"/>
    <property type="match status" value="1"/>
</dbReference>
<evidence type="ECO:0000256" key="4">
    <source>
        <dbReference type="ARBA" id="ARBA00022692"/>
    </source>
</evidence>
<dbReference type="GO" id="GO:0005886">
    <property type="term" value="C:plasma membrane"/>
    <property type="evidence" value="ECO:0007669"/>
    <property type="project" value="UniProtKB-SubCell"/>
</dbReference>
<dbReference type="Pfam" id="PF00528">
    <property type="entry name" value="BPD_transp_1"/>
    <property type="match status" value="1"/>
</dbReference>
<feature type="transmembrane region" description="Helical" evidence="7">
    <location>
        <begin position="245"/>
        <end position="267"/>
    </location>
</feature>
<organism evidence="9 10">
    <name type="scientific">Acinetobacter gandensis</name>
    <dbReference type="NCBI Taxonomy" id="1443941"/>
    <lineage>
        <taxon>Bacteria</taxon>
        <taxon>Pseudomonadati</taxon>
        <taxon>Pseudomonadota</taxon>
        <taxon>Gammaproteobacteria</taxon>
        <taxon>Moraxellales</taxon>
        <taxon>Moraxellaceae</taxon>
        <taxon>Acinetobacter</taxon>
    </lineage>
</organism>
<dbReference type="PANTHER" id="PTHR30151:SF38">
    <property type="entry name" value="ALIPHATIC SULFONATES TRANSPORT PERMEASE PROTEIN SSUC-RELATED"/>
    <property type="match status" value="1"/>
</dbReference>
<comment type="similarity">
    <text evidence="7">Belongs to the binding-protein-dependent transport system permease family.</text>
</comment>
<keyword evidence="6 7" id="KW-0472">Membrane</keyword>
<dbReference type="PROSITE" id="PS50928">
    <property type="entry name" value="ABC_TM1"/>
    <property type="match status" value="1"/>
</dbReference>
<keyword evidence="5 7" id="KW-1133">Transmembrane helix</keyword>
<comment type="subcellular location">
    <subcellularLocation>
        <location evidence="1 7">Cell membrane</location>
        <topology evidence="1 7">Multi-pass membrane protein</topology>
    </subcellularLocation>
</comment>
<feature type="transmembrane region" description="Helical" evidence="7">
    <location>
        <begin position="214"/>
        <end position="233"/>
    </location>
</feature>
<dbReference type="Proteomes" id="UP000185753">
    <property type="component" value="Unassembled WGS sequence"/>
</dbReference>
<feature type="domain" description="ABC transmembrane type-1" evidence="8">
    <location>
        <begin position="84"/>
        <end position="264"/>
    </location>
</feature>
<proteinExistence type="inferred from homology"/>
<comment type="caution">
    <text evidence="9">The sequence shown here is derived from an EMBL/GenBank/DDBJ whole genome shotgun (WGS) entry which is preliminary data.</text>
</comment>
<accession>A0A1A7R9T7</accession>
<reference evidence="10" key="1">
    <citation type="submission" date="2016-06" db="EMBL/GenBank/DDBJ databases">
        <authorList>
            <person name="Radolfova-Krizova L."/>
            <person name="Nemec A."/>
        </authorList>
    </citation>
    <scope>NUCLEOTIDE SEQUENCE [LARGE SCALE GENOMIC DNA]</scope>
    <source>
        <strain evidence="10">ANC 4275</strain>
    </source>
</reference>
<dbReference type="CDD" id="cd06261">
    <property type="entry name" value="TM_PBP2"/>
    <property type="match status" value="1"/>
</dbReference>
<evidence type="ECO:0000313" key="10">
    <source>
        <dbReference type="Proteomes" id="UP000185753"/>
    </source>
</evidence>
<dbReference type="RefSeq" id="WP_067765493.1">
    <property type="nucleotide sequence ID" value="NZ_LZDS01000026.1"/>
</dbReference>
<evidence type="ECO:0000256" key="5">
    <source>
        <dbReference type="ARBA" id="ARBA00022989"/>
    </source>
</evidence>
<sequence length="282" mass="31177">MSLTDVSAHSVPLQSDRSVFDFLKSYLKLTLQVACGLLLPVLFLGLWYVATLKQWLPEQILPAPSLVWQSTAELWQSGELGFHFAVSAKRILWSVLIGASVGVLLGTVLGLAKRSRDYVFPTVNLIAQFPIVGWIPLLMIFLGIDEALKIAAISLAVLPPLLIATYKGITQVPHSLMEVADVYQYSNWQKLKNVILPAALPSVISGLRQGIMQAWLALVFVELLASSEGIGYLMVWGRQLMQMDLIFMAIILIGITGYVLDTVFAWLEKTARFHATRVGVQL</sequence>
<evidence type="ECO:0000256" key="3">
    <source>
        <dbReference type="ARBA" id="ARBA00022475"/>
    </source>
</evidence>
<evidence type="ECO:0000313" key="9">
    <source>
        <dbReference type="EMBL" id="OBX28238.1"/>
    </source>
</evidence>
<dbReference type="AlphaFoldDB" id="A0A1A7R9T7"/>
<evidence type="ECO:0000256" key="2">
    <source>
        <dbReference type="ARBA" id="ARBA00022448"/>
    </source>
</evidence>
<keyword evidence="2 7" id="KW-0813">Transport</keyword>